<dbReference type="GO" id="GO:0022627">
    <property type="term" value="C:cytosolic small ribosomal subunit"/>
    <property type="evidence" value="ECO:0007669"/>
    <property type="project" value="TreeGrafter"/>
</dbReference>
<dbReference type="Pfam" id="PF08662">
    <property type="entry name" value="eIF2A"/>
    <property type="match status" value="1"/>
</dbReference>
<evidence type="ECO:0000256" key="1">
    <source>
        <dbReference type="ARBA" id="ARBA00003993"/>
    </source>
</evidence>
<dbReference type="SUPFAM" id="SSF82171">
    <property type="entry name" value="DPP6 N-terminal domain-like"/>
    <property type="match status" value="1"/>
</dbReference>
<protein>
    <recommendedName>
        <fullName evidence="6">Translation initiation factor beta propellor-like domain-containing protein</fullName>
    </recommendedName>
</protein>
<evidence type="ECO:0000313" key="7">
    <source>
        <dbReference type="EMBL" id="CAD7424055.1"/>
    </source>
</evidence>
<dbReference type="PANTHER" id="PTHR13227:SF0">
    <property type="entry name" value="EUKARYOTIC TRANSLATION INITIATION FACTOR 2A"/>
    <property type="match status" value="1"/>
</dbReference>
<keyword evidence="3" id="KW-0853">WD repeat</keyword>
<dbReference type="InterPro" id="IPR011387">
    <property type="entry name" value="TIF2A"/>
</dbReference>
<feature type="domain" description="Translation initiation factor beta propellor-like" evidence="6">
    <location>
        <begin position="436"/>
        <end position="552"/>
    </location>
</feature>
<organism evidence="7">
    <name type="scientific">Timema monikensis</name>
    <dbReference type="NCBI Taxonomy" id="170555"/>
    <lineage>
        <taxon>Eukaryota</taxon>
        <taxon>Metazoa</taxon>
        <taxon>Ecdysozoa</taxon>
        <taxon>Arthropoda</taxon>
        <taxon>Hexapoda</taxon>
        <taxon>Insecta</taxon>
        <taxon>Pterygota</taxon>
        <taxon>Neoptera</taxon>
        <taxon>Polyneoptera</taxon>
        <taxon>Phasmatodea</taxon>
        <taxon>Timematodea</taxon>
        <taxon>Timematoidea</taxon>
        <taxon>Timematidae</taxon>
        <taxon>Timema</taxon>
    </lineage>
</organism>
<dbReference type="GO" id="GO:0003729">
    <property type="term" value="F:mRNA binding"/>
    <property type="evidence" value="ECO:0007669"/>
    <property type="project" value="TreeGrafter"/>
</dbReference>
<sequence length="569" mass="63979">MCRDGLGWLQLVLSPVIADKTQALPILVGRGEGVHASSGNIIEYCDSASIISLQFEDRFCGLVVIGSEYVPRGPGFDSCTSRFYEKSFQLIWEAVSLDWVRLSLVWYWALEVPTSLEDLYLLEIVLWLRSAILIQTIEVRGSTGVSINLGPPSYDLVSAFTREDSKACKTMVFDPQGKYFAWVNGVTVKIASVSTWKVITEITKPKISNLEFSPKGTYLMTWEPYLVLEWIHNFFSFNFHFTSSSSSSPPQLDVSTSVGRLAHPLPFLSISPNFSLCHALHNSPVHSRAAFYIRVFIGQHLKSLNAVKCSSHALHITPTNPTPGPNLHIWRVETGELVKEFMQKRQIGWEVRAPQWSSDEKICARSLNNDVLFYEDANFESEAHKIHGQRVGNFSLAPGTPPYHILCYIPGKSGQPSFGKLFQYPKFENTSFIASKSFFQADRVDMFWNKVGSAVLLMTSMEVDKSGSSYYGKQALHALTCKGETAIVLLSKEGPIYSVEWSPKCAEFCVVYGFIPAKATLFNLKCEPVFDFGTGPRNAIYYNPHGNNILYIEFYITQLLEKADYQFLL</sequence>
<reference evidence="7" key="1">
    <citation type="submission" date="2020-11" db="EMBL/GenBank/DDBJ databases">
        <authorList>
            <person name="Tran Van P."/>
        </authorList>
    </citation>
    <scope>NUCLEOTIDE SEQUENCE</scope>
</reference>
<dbReference type="GO" id="GO:0043022">
    <property type="term" value="F:ribosome binding"/>
    <property type="evidence" value="ECO:0007669"/>
    <property type="project" value="TreeGrafter"/>
</dbReference>
<gene>
    <name evidence="7" type="ORF">TMSB3V08_LOCUS1021</name>
</gene>
<evidence type="ECO:0000259" key="6">
    <source>
        <dbReference type="Pfam" id="PF08662"/>
    </source>
</evidence>
<dbReference type="InterPro" id="IPR013979">
    <property type="entry name" value="TIF_beta_prop-like"/>
</dbReference>
<dbReference type="GO" id="GO:0000049">
    <property type="term" value="F:tRNA binding"/>
    <property type="evidence" value="ECO:0007669"/>
    <property type="project" value="TreeGrafter"/>
</dbReference>
<keyword evidence="4" id="KW-0677">Repeat</keyword>
<keyword evidence="2" id="KW-0396">Initiation factor</keyword>
<name>A0A7R9DYE8_9NEOP</name>
<dbReference type="EMBL" id="OB792747">
    <property type="protein sequence ID" value="CAD7424055.1"/>
    <property type="molecule type" value="Genomic_DNA"/>
</dbReference>
<accession>A0A7R9DYE8</accession>
<comment type="function">
    <text evidence="1">Functions in the early steps of protein synthesis of a small number of specific mRNAs. Acts by directing the binding of methionyl-tRNAi to 40S ribosomal subunits. In contrast to the eIF-2 complex, it binds methionyl-tRNAi to 40S subunits in a codon-dependent manner, whereas the eIF-2 complex binds methionyl-tRNAi to 40S subunits in a GTP-dependent manner.</text>
</comment>
<evidence type="ECO:0000256" key="5">
    <source>
        <dbReference type="ARBA" id="ARBA00022917"/>
    </source>
</evidence>
<evidence type="ECO:0000256" key="4">
    <source>
        <dbReference type="ARBA" id="ARBA00022737"/>
    </source>
</evidence>
<dbReference type="PANTHER" id="PTHR13227">
    <property type="entry name" value="EUKARYOTIC TRANSLATION INITIATION FACTOR 2A"/>
    <property type="match status" value="1"/>
</dbReference>
<keyword evidence="5" id="KW-0648">Protein biosynthesis</keyword>
<dbReference type="GO" id="GO:0003743">
    <property type="term" value="F:translation initiation factor activity"/>
    <property type="evidence" value="ECO:0007669"/>
    <property type="project" value="UniProtKB-KW"/>
</dbReference>
<evidence type="ECO:0000256" key="3">
    <source>
        <dbReference type="ARBA" id="ARBA00022574"/>
    </source>
</evidence>
<proteinExistence type="predicted"/>
<dbReference type="AlphaFoldDB" id="A0A7R9DYE8"/>
<evidence type="ECO:0000256" key="2">
    <source>
        <dbReference type="ARBA" id="ARBA00022540"/>
    </source>
</evidence>